<dbReference type="STRING" id="1737425.GCA_900049755_01860"/>
<dbReference type="RefSeq" id="WP_110480763.1">
    <property type="nucleotide sequence ID" value="NZ_CP024988.1"/>
</dbReference>
<dbReference type="Proteomes" id="UP000247696">
    <property type="component" value="Chromosome"/>
</dbReference>
<evidence type="ECO:0000313" key="2">
    <source>
        <dbReference type="EMBL" id="AWT24902.1"/>
    </source>
</evidence>
<organism evidence="2 3">
    <name type="scientific">Corynebacterium provencense</name>
    <dbReference type="NCBI Taxonomy" id="1737425"/>
    <lineage>
        <taxon>Bacteria</taxon>
        <taxon>Bacillati</taxon>
        <taxon>Actinomycetota</taxon>
        <taxon>Actinomycetes</taxon>
        <taxon>Mycobacteriales</taxon>
        <taxon>Corynebacteriaceae</taxon>
        <taxon>Corynebacterium</taxon>
    </lineage>
</organism>
<dbReference type="PANTHER" id="PTHR30157:SF0">
    <property type="entry name" value="NADPH-DEPENDENT FERRIC-CHELATE REDUCTASE"/>
    <property type="match status" value="1"/>
</dbReference>
<dbReference type="Pfam" id="PF04954">
    <property type="entry name" value="SIP"/>
    <property type="match status" value="1"/>
</dbReference>
<keyword evidence="3" id="KW-1185">Reference proteome</keyword>
<dbReference type="SUPFAM" id="SSF63380">
    <property type="entry name" value="Riboflavin synthase domain-like"/>
    <property type="match status" value="1"/>
</dbReference>
<proteinExistence type="predicted"/>
<reference evidence="3" key="1">
    <citation type="submission" date="2017-11" db="EMBL/GenBank/DDBJ databases">
        <title>Otitis media/interna in a cat caused by the recently described species Corynebacterium provencense.</title>
        <authorList>
            <person name="Kittl S."/>
            <person name="Brodard I."/>
            <person name="Rychener L."/>
            <person name="Jores J."/>
            <person name="Roosje P."/>
            <person name="Gobeli Brawand S."/>
        </authorList>
    </citation>
    <scope>NUCLEOTIDE SEQUENCE [LARGE SCALE GENOMIC DNA]</scope>
    <source>
        <strain evidence="3">17KM38</strain>
    </source>
</reference>
<dbReference type="Pfam" id="PF08021">
    <property type="entry name" value="FAD_binding_9"/>
    <property type="match status" value="1"/>
</dbReference>
<dbReference type="InterPro" id="IPR007037">
    <property type="entry name" value="SIP_rossman_dom"/>
</dbReference>
<dbReference type="GO" id="GO:0016491">
    <property type="term" value="F:oxidoreductase activity"/>
    <property type="evidence" value="ECO:0007669"/>
    <property type="project" value="InterPro"/>
</dbReference>
<dbReference type="InterPro" id="IPR017927">
    <property type="entry name" value="FAD-bd_FR_type"/>
</dbReference>
<dbReference type="CDD" id="cd06193">
    <property type="entry name" value="siderophore_interacting"/>
    <property type="match status" value="1"/>
</dbReference>
<dbReference type="KEGG" id="cpre:Csp1_00650"/>
<gene>
    <name evidence="2" type="primary">viuB_3</name>
    <name evidence="2" type="ORF">Csp1_00650</name>
</gene>
<dbReference type="PANTHER" id="PTHR30157">
    <property type="entry name" value="FERRIC REDUCTASE, NADPH-DEPENDENT"/>
    <property type="match status" value="1"/>
</dbReference>
<dbReference type="InterPro" id="IPR013113">
    <property type="entry name" value="SIP_FAD-bd"/>
</dbReference>
<dbReference type="InterPro" id="IPR039261">
    <property type="entry name" value="FNR_nucleotide-bd"/>
</dbReference>
<dbReference type="Gene3D" id="2.40.30.10">
    <property type="entry name" value="Translation factors"/>
    <property type="match status" value="1"/>
</dbReference>
<dbReference type="InterPro" id="IPR017938">
    <property type="entry name" value="Riboflavin_synthase-like_b-brl"/>
</dbReference>
<sequence>MNDTPDATTVNALLNSDRHRAGLNDLTFEVTSVTRRYPWLARVSGRIPGMADTDPADWSHPNLAVRLAVPDADDALGPLIGQAGICRRVYTLANVDTASSTADIDIVVHGSTSPMMRWLTGLTPGDTVDFSGPRPHPAPTGQDAVDPAGRIHLLADGSAYPAASAIARSVPRIATVVLALPDRDPQAAAYSADFPGAQIIFAGESDTPLADALADLDTPATDTVWAAGEREDIRAVRALSLKERKLPRSQVQVFGYWRRGKTGTDTDLARLQGVARMQAEGRELTADDDFEIAI</sequence>
<evidence type="ECO:0000313" key="3">
    <source>
        <dbReference type="Proteomes" id="UP000247696"/>
    </source>
</evidence>
<feature type="domain" description="FAD-binding FR-type" evidence="1">
    <location>
        <begin position="23"/>
        <end position="140"/>
    </location>
</feature>
<dbReference type="AlphaFoldDB" id="A0A2Z3YLY0"/>
<dbReference type="PROSITE" id="PS51384">
    <property type="entry name" value="FAD_FR"/>
    <property type="match status" value="1"/>
</dbReference>
<dbReference type="Gene3D" id="3.40.50.80">
    <property type="entry name" value="Nucleotide-binding domain of ferredoxin-NADP reductase (FNR) module"/>
    <property type="match status" value="1"/>
</dbReference>
<dbReference type="InterPro" id="IPR039374">
    <property type="entry name" value="SIP_fam"/>
</dbReference>
<accession>A0A2Z3YLY0</accession>
<dbReference type="EMBL" id="CP024988">
    <property type="protein sequence ID" value="AWT24902.1"/>
    <property type="molecule type" value="Genomic_DNA"/>
</dbReference>
<protein>
    <submittedName>
        <fullName evidence="2">Vibriobactin utilization protein ViuB</fullName>
    </submittedName>
</protein>
<name>A0A2Z3YLY0_9CORY</name>
<evidence type="ECO:0000259" key="1">
    <source>
        <dbReference type="PROSITE" id="PS51384"/>
    </source>
</evidence>
<dbReference type="OrthoDB" id="3291337at2"/>